<evidence type="ECO:0000313" key="2">
    <source>
        <dbReference type="Proteomes" id="UP000004947"/>
    </source>
</evidence>
<sequence length="384" mass="43473">MFKLLALLSIAVSLCSSCKSKPELYAKTLKDIPERAYIYALGKKGAPEALSCKLACFSHPETGKSVSVLGMVHMADASFYDQVHHIGLDHDLSLTEGVHGRPSLSPHNFIVQYISSYFSRINYYNDLVPQNLHLQDGGNELNADMSLKELSKESSLFTSFMQLLSLPIIIVGGEINNLALYTKYQLSGAGLMESLKLSELSRNRKLLFGHMRKVDDKDHAILPGILSSRNQKLFNLLEAELKKDTIQSILVPWGAAHSPEIENELISKGFVKNSPDQWLKAINFHPTKTQNTNQFYIPLIAYLYNDQTSTEYSFLLATIKGVEKKNFSSTSLLWSLLMNKSSSDKHYYISVLPRVFDRPVFFDYSKTGSQKQFRALFFINYEWQ</sequence>
<comment type="caution">
    <text evidence="1">The sequence shown here is derived from an EMBL/GenBank/DDBJ whole genome shotgun (WGS) entry which is preliminary data.</text>
</comment>
<organism evidence="1 2">
    <name type="scientific">Lentisphaera araneosa HTCC2155</name>
    <dbReference type="NCBI Taxonomy" id="313628"/>
    <lineage>
        <taxon>Bacteria</taxon>
        <taxon>Pseudomonadati</taxon>
        <taxon>Lentisphaerota</taxon>
        <taxon>Lentisphaeria</taxon>
        <taxon>Lentisphaerales</taxon>
        <taxon>Lentisphaeraceae</taxon>
        <taxon>Lentisphaera</taxon>
    </lineage>
</organism>
<evidence type="ECO:0000313" key="1">
    <source>
        <dbReference type="EMBL" id="EDM27145.1"/>
    </source>
</evidence>
<dbReference type="EMBL" id="ABCK01000011">
    <property type="protein sequence ID" value="EDM27145.1"/>
    <property type="molecule type" value="Genomic_DNA"/>
</dbReference>
<dbReference type="AlphaFoldDB" id="A6DMF5"/>
<protein>
    <submittedName>
        <fullName evidence="1">Uncharacterized protein</fullName>
    </submittedName>
</protein>
<keyword evidence="2" id="KW-1185">Reference proteome</keyword>
<dbReference type="RefSeq" id="WP_007279053.1">
    <property type="nucleotide sequence ID" value="NZ_ABCK01000011.1"/>
</dbReference>
<dbReference type="OrthoDB" id="194559at2"/>
<dbReference type="Proteomes" id="UP000004947">
    <property type="component" value="Unassembled WGS sequence"/>
</dbReference>
<proteinExistence type="predicted"/>
<reference evidence="1 2" key="1">
    <citation type="journal article" date="2010" name="J. Bacteriol.">
        <title>Genome sequence of Lentisphaera araneosa HTCC2155T, the type species of the order Lentisphaerales in the phylum Lentisphaerae.</title>
        <authorList>
            <person name="Thrash J.C."/>
            <person name="Cho J.C."/>
            <person name="Vergin K.L."/>
            <person name="Morris R.M."/>
            <person name="Giovannoni S.J."/>
        </authorList>
    </citation>
    <scope>NUCLEOTIDE SEQUENCE [LARGE SCALE GENOMIC DNA]</scope>
    <source>
        <strain evidence="1 2">HTCC2155</strain>
    </source>
</reference>
<gene>
    <name evidence="1" type="ORF">LNTAR_15787</name>
</gene>
<dbReference type="STRING" id="313628.LNTAR_15787"/>
<name>A6DMF5_9BACT</name>
<accession>A6DMF5</accession>